<dbReference type="OrthoDB" id="9780586at2"/>
<dbReference type="KEGG" id="mcl:MCCL_0035"/>
<reference evidence="2 3" key="1">
    <citation type="journal article" date="2009" name="J. Bacteriol.">
        <title>Complete genome sequence of Macrococcus caseolyticus strain JCSCS5402, reflecting the ancestral genome of the human-pathogenic staphylococci.</title>
        <authorList>
            <person name="Baba T."/>
            <person name="Kuwahara-Arai K."/>
            <person name="Uchiyama I."/>
            <person name="Takeuchi F."/>
            <person name="Ito T."/>
            <person name="Hiramatsu K."/>
        </authorList>
    </citation>
    <scope>NUCLEOTIDE SEQUENCE [LARGE SCALE GENOMIC DNA]</scope>
    <source>
        <strain evidence="2 3">JCSC5402</strain>
    </source>
</reference>
<dbReference type="Gene3D" id="3.90.79.10">
    <property type="entry name" value="Nucleoside Triphosphate Pyrophosphohydrolase"/>
    <property type="match status" value="1"/>
</dbReference>
<organism evidence="2 3">
    <name type="scientific">Macrococcus caseolyticus (strain JCSC5402)</name>
    <name type="common">Macrococcoides caseolyticum</name>
    <dbReference type="NCBI Taxonomy" id="458233"/>
    <lineage>
        <taxon>Bacteria</taxon>
        <taxon>Bacillati</taxon>
        <taxon>Bacillota</taxon>
        <taxon>Bacilli</taxon>
        <taxon>Bacillales</taxon>
        <taxon>Staphylococcaceae</taxon>
        <taxon>Macrococcoides</taxon>
    </lineage>
</organism>
<dbReference type="CDD" id="cd04692">
    <property type="entry name" value="NUDIX_Hydrolase"/>
    <property type="match status" value="1"/>
</dbReference>
<evidence type="ECO:0000313" key="3">
    <source>
        <dbReference type="Proteomes" id="UP000001383"/>
    </source>
</evidence>
<dbReference type="HOGENOM" id="CLU_060552_1_0_9"/>
<dbReference type="SUPFAM" id="SSF55811">
    <property type="entry name" value="Nudix"/>
    <property type="match status" value="1"/>
</dbReference>
<protein>
    <recommendedName>
        <fullName evidence="1">Nudix hydrolase domain-containing protein</fullName>
    </recommendedName>
</protein>
<evidence type="ECO:0000259" key="1">
    <source>
        <dbReference type="PROSITE" id="PS51462"/>
    </source>
</evidence>
<dbReference type="InterPro" id="IPR015797">
    <property type="entry name" value="NUDIX_hydrolase-like_dom_sf"/>
</dbReference>
<dbReference type="Proteomes" id="UP000001383">
    <property type="component" value="Chromosome"/>
</dbReference>
<dbReference type="EMBL" id="AP009484">
    <property type="protein sequence ID" value="BAH16742.1"/>
    <property type="molecule type" value="Genomic_DNA"/>
</dbReference>
<name>B9E931_MACCJ</name>
<dbReference type="STRING" id="458233.MCCL_0035"/>
<accession>B9E931</accession>
<dbReference type="InterPro" id="IPR000086">
    <property type="entry name" value="NUDIX_hydrolase_dom"/>
</dbReference>
<gene>
    <name evidence="2" type="ordered locus">MCCL_0035</name>
</gene>
<dbReference type="PROSITE" id="PS51462">
    <property type="entry name" value="NUDIX"/>
    <property type="match status" value="1"/>
</dbReference>
<sequence length="195" mass="22658">MSELLNVYYKNRKLKGVDSRQKIHQHGEWHETFQCIFTQDDNIFLQKRSSNVKDYKGMIDVTVGGHLLNNETVDNGTREIEEEMGLQIGFESLSFLCTLPEEMISGDMIDREFINIYTLEVSEEDVSSIQHDTEVENLLKINLKDFYSFCINKAENCKGYTVISDEEITFTKNDFLPYSNAYFMCIGALLYHKSK</sequence>
<dbReference type="RefSeq" id="WP_012655946.1">
    <property type="nucleotide sequence ID" value="NC_011999.1"/>
</dbReference>
<dbReference type="Pfam" id="PF00293">
    <property type="entry name" value="NUDIX"/>
    <property type="match status" value="1"/>
</dbReference>
<proteinExistence type="predicted"/>
<evidence type="ECO:0000313" key="2">
    <source>
        <dbReference type="EMBL" id="BAH16742.1"/>
    </source>
</evidence>
<dbReference type="eggNOG" id="COG1443">
    <property type="taxonomic scope" value="Bacteria"/>
</dbReference>
<feature type="domain" description="Nudix hydrolase" evidence="1">
    <location>
        <begin position="28"/>
        <end position="163"/>
    </location>
</feature>
<dbReference type="AlphaFoldDB" id="B9E931"/>